<reference evidence="8 9" key="1">
    <citation type="submission" date="2023-02" db="EMBL/GenBank/DDBJ databases">
        <title>Dictyobacter halimunensis sp. nov., a new member of the class Ktedonobacteria from forest soil in a geothermal area.</title>
        <authorList>
            <person name="Rachmania M.K."/>
            <person name="Ningsih F."/>
            <person name="Sakai Y."/>
            <person name="Yabe S."/>
            <person name="Yokota A."/>
            <person name="Sjamsuridzal W."/>
        </authorList>
    </citation>
    <scope>NUCLEOTIDE SEQUENCE [LARGE SCALE GENOMIC DNA]</scope>
    <source>
        <strain evidence="8 9">S3.2.2.5</strain>
    </source>
</reference>
<keyword evidence="9" id="KW-1185">Reference proteome</keyword>
<keyword evidence="6 7" id="KW-0472">Membrane</keyword>
<keyword evidence="3" id="KW-1003">Cell membrane</keyword>
<evidence type="ECO:0000313" key="9">
    <source>
        <dbReference type="Proteomes" id="UP001344906"/>
    </source>
</evidence>
<protein>
    <submittedName>
        <fullName evidence="8">Polysulfide reductase</fullName>
    </submittedName>
</protein>
<comment type="similarity">
    <text evidence="2">Belongs to the NrfD family.</text>
</comment>
<keyword evidence="4 7" id="KW-0812">Transmembrane</keyword>
<name>A0ABQ6G6V1_9CHLR</name>
<evidence type="ECO:0000256" key="4">
    <source>
        <dbReference type="ARBA" id="ARBA00022692"/>
    </source>
</evidence>
<feature type="transmembrane region" description="Helical" evidence="7">
    <location>
        <begin position="94"/>
        <end position="111"/>
    </location>
</feature>
<organism evidence="8 9">
    <name type="scientific">Dictyobacter halimunensis</name>
    <dbReference type="NCBI Taxonomy" id="3026934"/>
    <lineage>
        <taxon>Bacteria</taxon>
        <taxon>Bacillati</taxon>
        <taxon>Chloroflexota</taxon>
        <taxon>Ktedonobacteria</taxon>
        <taxon>Ktedonobacterales</taxon>
        <taxon>Dictyobacteraceae</taxon>
        <taxon>Dictyobacter</taxon>
    </lineage>
</organism>
<evidence type="ECO:0000256" key="7">
    <source>
        <dbReference type="SAM" id="Phobius"/>
    </source>
</evidence>
<dbReference type="Gene3D" id="1.20.1630.10">
    <property type="entry name" value="Formate dehydrogenase/DMSO reductase domain"/>
    <property type="match status" value="1"/>
</dbReference>
<comment type="subcellular location">
    <subcellularLocation>
        <location evidence="1">Cell membrane</location>
        <topology evidence="1">Multi-pass membrane protein</topology>
    </subcellularLocation>
</comment>
<evidence type="ECO:0000256" key="2">
    <source>
        <dbReference type="ARBA" id="ARBA00008929"/>
    </source>
</evidence>
<sequence>MDDTIKANAIQPSGNGDRIINPSLGGPTAGRAIEWVGTPKTYYDVPLIHKAHWKWQIVLYFFFGGLAGGSYLVSTLADLLGAREDHQLVRTGRYLSFAGLIVSPILLIWDLGKPTRFLHMLRVLKLRSAMSLGTWGLSLFGLFCGATAVYQAAVDGLLDWLPVPLAVRLLRALPIKVIEVTGSFFGLFVASYTGVLLAATAVPIWARARHILGPLFLTSGISSALASLTFILSLGKQNEAKKSQLERLERGELIALTTELGLISSLPAILGSTLRKPLMSGRTGLLFNVGTLGVGVQLPLILRLFWKLSGRKTPRSLNIVASIMVLIGGVIIRYAWVSAGRTSADDPRATHHYNAIERS</sequence>
<feature type="transmembrane region" description="Helical" evidence="7">
    <location>
        <begin position="285"/>
        <end position="305"/>
    </location>
</feature>
<dbReference type="Pfam" id="PF03916">
    <property type="entry name" value="NrfD"/>
    <property type="match status" value="1"/>
</dbReference>
<feature type="transmembrane region" description="Helical" evidence="7">
    <location>
        <begin position="57"/>
        <end position="74"/>
    </location>
</feature>
<dbReference type="EMBL" id="BSRI01000002">
    <property type="protein sequence ID" value="GLV60331.1"/>
    <property type="molecule type" value="Genomic_DNA"/>
</dbReference>
<evidence type="ECO:0000256" key="1">
    <source>
        <dbReference type="ARBA" id="ARBA00004651"/>
    </source>
</evidence>
<evidence type="ECO:0000256" key="6">
    <source>
        <dbReference type="ARBA" id="ARBA00023136"/>
    </source>
</evidence>
<dbReference type="RefSeq" id="WP_338257370.1">
    <property type="nucleotide sequence ID" value="NZ_BSRI01000002.1"/>
</dbReference>
<feature type="transmembrane region" description="Helical" evidence="7">
    <location>
        <begin position="185"/>
        <end position="205"/>
    </location>
</feature>
<proteinExistence type="inferred from homology"/>
<dbReference type="PANTHER" id="PTHR34856:SF2">
    <property type="entry name" value="PROTEIN NRFD"/>
    <property type="match status" value="1"/>
</dbReference>
<evidence type="ECO:0000256" key="5">
    <source>
        <dbReference type="ARBA" id="ARBA00022989"/>
    </source>
</evidence>
<evidence type="ECO:0000313" key="8">
    <source>
        <dbReference type="EMBL" id="GLV60331.1"/>
    </source>
</evidence>
<gene>
    <name evidence="8" type="ORF">KDH_71510</name>
</gene>
<accession>A0ABQ6G6V1</accession>
<feature type="transmembrane region" description="Helical" evidence="7">
    <location>
        <begin position="317"/>
        <end position="336"/>
    </location>
</feature>
<dbReference type="Proteomes" id="UP001344906">
    <property type="component" value="Unassembled WGS sequence"/>
</dbReference>
<comment type="caution">
    <text evidence="8">The sequence shown here is derived from an EMBL/GenBank/DDBJ whole genome shotgun (WGS) entry which is preliminary data.</text>
</comment>
<evidence type="ECO:0000256" key="3">
    <source>
        <dbReference type="ARBA" id="ARBA00022475"/>
    </source>
</evidence>
<keyword evidence="5 7" id="KW-1133">Transmembrane helix</keyword>
<dbReference type="InterPro" id="IPR052049">
    <property type="entry name" value="Electron_transfer_protein"/>
</dbReference>
<dbReference type="InterPro" id="IPR005614">
    <property type="entry name" value="NrfD-like"/>
</dbReference>
<feature type="transmembrane region" description="Helical" evidence="7">
    <location>
        <begin position="132"/>
        <end position="154"/>
    </location>
</feature>
<dbReference type="PANTHER" id="PTHR34856">
    <property type="entry name" value="PROTEIN NRFD"/>
    <property type="match status" value="1"/>
</dbReference>
<feature type="transmembrane region" description="Helical" evidence="7">
    <location>
        <begin position="211"/>
        <end position="232"/>
    </location>
</feature>